<evidence type="ECO:0000313" key="1">
    <source>
        <dbReference type="EMBL" id="WVX90625.1"/>
    </source>
</evidence>
<gene>
    <name evidence="1" type="ORF">184DA_19</name>
    <name evidence="2" type="ORF">184DA_252</name>
</gene>
<dbReference type="EMBL" id="OR885926">
    <property type="protein sequence ID" value="WVX90856.1"/>
    <property type="molecule type" value="Genomic_DNA"/>
</dbReference>
<protein>
    <submittedName>
        <fullName evidence="2">Uncharacterized protein</fullName>
    </submittedName>
</protein>
<reference evidence="2" key="1">
    <citation type="submission" date="2023-11" db="EMBL/GenBank/DDBJ databases">
        <title>Characterization of a newly isolated phage infecting non-aureus staphylococci isolated from bovine mastitis.</title>
        <authorList>
            <person name="Wanecka A."/>
            <person name="Marynowska M."/>
            <person name="Wesolowski W."/>
            <person name="Bloch S."/>
            <person name="Nejman-Falenczyk B."/>
            <person name="Neumann J."/>
            <person name="Krol J."/>
            <person name="Florek M."/>
            <person name="Ulanicki K."/>
            <person name="Napierala A."/>
            <person name="Twardon J."/>
            <person name="Wolska B."/>
            <person name="Porebska J."/>
            <person name="Ziubrzycka A."/>
            <person name="Czeretowicz I."/>
            <person name="Benisz M."/>
        </authorList>
    </citation>
    <scope>NUCLEOTIDE SEQUENCE</scope>
</reference>
<accession>A0AAU6MXU3</accession>
<organism evidence="2">
    <name type="scientific">Staphylococcus phage 184DA</name>
    <dbReference type="NCBI Taxonomy" id="3110532"/>
    <lineage>
        <taxon>Viruses</taxon>
        <taxon>Duplodnaviria</taxon>
        <taxon>Heunggongvirae</taxon>
        <taxon>Uroviricota</taxon>
        <taxon>Caudoviricetes</taxon>
    </lineage>
</organism>
<evidence type="ECO:0000313" key="2">
    <source>
        <dbReference type="EMBL" id="WVX90856.1"/>
    </source>
</evidence>
<proteinExistence type="predicted"/>
<sequence>MTNLNQMKAIKMTYTNLDGETTEMYLTHDQFKTSFIDERWKGERRINKKYTIFGYYHTKTTVTSEFGKTVRTFDFPDTHAEAEARHNEAVKN</sequence>
<name>A0AAU6MXU3_9CAUD</name>
<dbReference type="EMBL" id="OR885926">
    <property type="protein sequence ID" value="WVX90625.1"/>
    <property type="molecule type" value="Genomic_DNA"/>
</dbReference>